<sequence length="137" mass="14904">MIKILIVTHGPLAQALKESSAMFFGSMSNDVETIGLYPTDNPEDLKEAICEKVEAIDTGDGVLVLVDIFAGSPFNMTALAIDELKEAHKLQCYTGVNMPFLMEALSSCNSMDLDQLTTHLADIGRDTIVNLRKALDI</sequence>
<evidence type="ECO:0000256" key="2">
    <source>
        <dbReference type="ARBA" id="ARBA00022448"/>
    </source>
</evidence>
<dbReference type="GO" id="GO:0005737">
    <property type="term" value="C:cytoplasm"/>
    <property type="evidence" value="ECO:0007669"/>
    <property type="project" value="UniProtKB-SubCell"/>
</dbReference>
<evidence type="ECO:0000313" key="9">
    <source>
        <dbReference type="EMBL" id="KGJ52670.1"/>
    </source>
</evidence>
<evidence type="ECO:0000256" key="7">
    <source>
        <dbReference type="ARBA" id="ARBA00022777"/>
    </source>
</evidence>
<dbReference type="GO" id="GO:0016020">
    <property type="term" value="C:membrane"/>
    <property type="evidence" value="ECO:0007669"/>
    <property type="project" value="InterPro"/>
</dbReference>
<comment type="caution">
    <text evidence="9">The sequence shown here is derived from an EMBL/GenBank/DDBJ whole genome shotgun (WGS) entry which is preliminary data.</text>
</comment>
<reference evidence="9 10" key="1">
    <citation type="submission" date="2014-08" db="EMBL/GenBank/DDBJ databases">
        <title>Clostridium innocuum, an unnegligible vancomycin-resistant pathogen causing extra-intestinal infections.</title>
        <authorList>
            <person name="Feng Y."/>
            <person name="Chiu C.-H."/>
        </authorList>
    </citation>
    <scope>NUCLEOTIDE SEQUENCE [LARGE SCALE GENOMIC DNA]</scope>
    <source>
        <strain evidence="9 10">AN88</strain>
    </source>
</reference>
<dbReference type="Proteomes" id="UP000030008">
    <property type="component" value="Unassembled WGS sequence"/>
</dbReference>
<keyword evidence="7" id="KW-0418">Kinase</keyword>
<dbReference type="InterPro" id="IPR033887">
    <property type="entry name" value="PTS_IIA_man"/>
</dbReference>
<keyword evidence="6" id="KW-0598">Phosphotransferase system</keyword>
<dbReference type="InterPro" id="IPR051471">
    <property type="entry name" value="Bacterial_PTS_sugar_comp"/>
</dbReference>
<evidence type="ECO:0000259" key="8">
    <source>
        <dbReference type="PROSITE" id="PS51096"/>
    </source>
</evidence>
<organism evidence="9 10">
    <name type="scientific">Clostridium innocuum</name>
    <dbReference type="NCBI Taxonomy" id="1522"/>
    <lineage>
        <taxon>Bacteria</taxon>
        <taxon>Bacillati</taxon>
        <taxon>Bacillota</taxon>
        <taxon>Clostridia</taxon>
        <taxon>Eubacteriales</taxon>
        <taxon>Clostridiaceae</taxon>
        <taxon>Clostridium</taxon>
    </lineage>
</organism>
<dbReference type="PROSITE" id="PS51096">
    <property type="entry name" value="PTS_EIIA_TYPE_4"/>
    <property type="match status" value="1"/>
</dbReference>
<dbReference type="AlphaFoldDB" id="A0A099I4N6"/>
<keyword evidence="4" id="KW-0762">Sugar transport</keyword>
<evidence type="ECO:0000313" key="10">
    <source>
        <dbReference type="Proteomes" id="UP000030008"/>
    </source>
</evidence>
<keyword evidence="2" id="KW-0813">Transport</keyword>
<dbReference type="PANTHER" id="PTHR33799">
    <property type="entry name" value="PTS PERMEASE-RELATED-RELATED"/>
    <property type="match status" value="1"/>
</dbReference>
<feature type="domain" description="PTS EIIA type-4" evidence="8">
    <location>
        <begin position="1"/>
        <end position="128"/>
    </location>
</feature>
<dbReference type="SUPFAM" id="SSF53062">
    <property type="entry name" value="PTS system fructose IIA component-like"/>
    <property type="match status" value="1"/>
</dbReference>
<dbReference type="Pfam" id="PF03610">
    <property type="entry name" value="EIIA-man"/>
    <property type="match status" value="1"/>
</dbReference>
<evidence type="ECO:0000256" key="1">
    <source>
        <dbReference type="ARBA" id="ARBA00004496"/>
    </source>
</evidence>
<comment type="subcellular location">
    <subcellularLocation>
        <location evidence="1">Cytoplasm</location>
    </subcellularLocation>
</comment>
<dbReference type="InterPro" id="IPR004701">
    <property type="entry name" value="PTS_EIIA_man-typ"/>
</dbReference>
<evidence type="ECO:0000256" key="4">
    <source>
        <dbReference type="ARBA" id="ARBA00022597"/>
    </source>
</evidence>
<dbReference type="RefSeq" id="WP_044905884.1">
    <property type="nucleotide sequence ID" value="NZ_JQIF01000057.1"/>
</dbReference>
<dbReference type="GO" id="GO:0009401">
    <property type="term" value="P:phosphoenolpyruvate-dependent sugar phosphotransferase system"/>
    <property type="evidence" value="ECO:0007669"/>
    <property type="project" value="UniProtKB-KW"/>
</dbReference>
<keyword evidence="5" id="KW-0808">Transferase</keyword>
<dbReference type="PANTHER" id="PTHR33799:SF1">
    <property type="entry name" value="PTS SYSTEM MANNOSE-SPECIFIC EIIAB COMPONENT-RELATED"/>
    <property type="match status" value="1"/>
</dbReference>
<proteinExistence type="predicted"/>
<evidence type="ECO:0000256" key="3">
    <source>
        <dbReference type="ARBA" id="ARBA00022490"/>
    </source>
</evidence>
<name>A0A099I4N6_CLOIN</name>
<protein>
    <submittedName>
        <fullName evidence="9">PTS mannose transporter subunit IIA</fullName>
    </submittedName>
</protein>
<dbReference type="EMBL" id="JQIF01000057">
    <property type="protein sequence ID" value="KGJ52670.1"/>
    <property type="molecule type" value="Genomic_DNA"/>
</dbReference>
<dbReference type="InterPro" id="IPR036662">
    <property type="entry name" value="PTS_EIIA_man-typ_sf"/>
</dbReference>
<keyword evidence="3" id="KW-0963">Cytoplasm</keyword>
<dbReference type="GO" id="GO:0016301">
    <property type="term" value="F:kinase activity"/>
    <property type="evidence" value="ECO:0007669"/>
    <property type="project" value="UniProtKB-KW"/>
</dbReference>
<dbReference type="CDD" id="cd00006">
    <property type="entry name" value="PTS_IIA_man"/>
    <property type="match status" value="1"/>
</dbReference>
<evidence type="ECO:0000256" key="5">
    <source>
        <dbReference type="ARBA" id="ARBA00022679"/>
    </source>
</evidence>
<evidence type="ECO:0000256" key="6">
    <source>
        <dbReference type="ARBA" id="ARBA00022683"/>
    </source>
</evidence>
<gene>
    <name evidence="9" type="ORF">CIAN88_13425</name>
</gene>
<dbReference type="Gene3D" id="3.40.50.510">
    <property type="entry name" value="Phosphotransferase system, mannose-type IIA component"/>
    <property type="match status" value="1"/>
</dbReference>
<accession>A0A099I4N6</accession>